<sequence>MKIQSMFAKDINRNINGVIKVAQDDQESLRQELSEYIVTRELRGHFQTFFNNYEKALDEPTDRIGVWISGFFGSGKSHFLKMISYILTNGDVCGKKAVEYFADKFDDPMMYAMIERCASVPTESILFNIDIEGPINKDKTAVLRTFAKVFYNHLGFYGDDLKIVRLEKFIEEQGKTDQFRETFEQVNGQPWTEARDSASFFEDDVVWTMEE</sequence>
<evidence type="ECO:0000313" key="2">
    <source>
        <dbReference type="Proteomes" id="UP000824091"/>
    </source>
</evidence>
<dbReference type="Proteomes" id="UP000824091">
    <property type="component" value="Unassembled WGS sequence"/>
</dbReference>
<feature type="non-terminal residue" evidence="1">
    <location>
        <position position="211"/>
    </location>
</feature>
<comment type="caution">
    <text evidence="1">The sequence shown here is derived from an EMBL/GenBank/DDBJ whole genome shotgun (WGS) entry which is preliminary data.</text>
</comment>
<dbReference type="EMBL" id="DVMO01000023">
    <property type="protein sequence ID" value="HIU27028.1"/>
    <property type="molecule type" value="Genomic_DNA"/>
</dbReference>
<dbReference type="AlphaFoldDB" id="A0A9D1I2G2"/>
<organism evidence="1 2">
    <name type="scientific">Candidatus Fimisoma avicola</name>
    <dbReference type="NCBI Taxonomy" id="2840826"/>
    <lineage>
        <taxon>Bacteria</taxon>
        <taxon>Bacillati</taxon>
        <taxon>Bacillota</taxon>
        <taxon>Clostridia</taxon>
        <taxon>Eubacteriales</taxon>
        <taxon>Candidatus Fimisoma</taxon>
    </lineage>
</organism>
<reference evidence="1" key="2">
    <citation type="journal article" date="2021" name="PeerJ">
        <title>Extensive microbial diversity within the chicken gut microbiome revealed by metagenomics and culture.</title>
        <authorList>
            <person name="Gilroy R."/>
            <person name="Ravi A."/>
            <person name="Getino M."/>
            <person name="Pursley I."/>
            <person name="Horton D.L."/>
            <person name="Alikhan N.F."/>
            <person name="Baker D."/>
            <person name="Gharbi K."/>
            <person name="Hall N."/>
            <person name="Watson M."/>
            <person name="Adriaenssens E.M."/>
            <person name="Foster-Nyarko E."/>
            <person name="Jarju S."/>
            <person name="Secka A."/>
            <person name="Antonio M."/>
            <person name="Oren A."/>
            <person name="Chaudhuri R.R."/>
            <person name="La Ragione R."/>
            <person name="Hildebrand F."/>
            <person name="Pallen M.J."/>
        </authorList>
    </citation>
    <scope>NUCLEOTIDE SEQUENCE</scope>
    <source>
        <strain evidence="1">11300</strain>
    </source>
</reference>
<gene>
    <name evidence="1" type="ORF">IAD16_01440</name>
</gene>
<reference evidence="1" key="1">
    <citation type="submission" date="2020-10" db="EMBL/GenBank/DDBJ databases">
        <authorList>
            <person name="Gilroy R."/>
        </authorList>
    </citation>
    <scope>NUCLEOTIDE SEQUENCE</scope>
    <source>
        <strain evidence="1">11300</strain>
    </source>
</reference>
<evidence type="ECO:0000313" key="1">
    <source>
        <dbReference type="EMBL" id="HIU27028.1"/>
    </source>
</evidence>
<name>A0A9D1I2G2_9FIRM</name>
<proteinExistence type="predicted"/>
<accession>A0A9D1I2G2</accession>
<protein>
    <submittedName>
        <fullName evidence="1">BREX system P-loop protein BrxC</fullName>
    </submittedName>
</protein>